<dbReference type="GO" id="GO:0006107">
    <property type="term" value="P:oxaloacetate metabolic process"/>
    <property type="evidence" value="ECO:0007669"/>
    <property type="project" value="TreeGrafter"/>
</dbReference>
<dbReference type="RefSeq" id="WP_129970639.1">
    <property type="nucleotide sequence ID" value="NZ_JACCEW010000006.1"/>
</dbReference>
<proteinExistence type="predicted"/>
<reference evidence="7 8" key="1">
    <citation type="submission" date="2020-07" db="EMBL/GenBank/DDBJ databases">
        <title>Taxonomic revisions and descriptions of new bacterial species based on genomic comparisons in the high-G+C-content subgroup of the family Alcaligenaceae.</title>
        <authorList>
            <person name="Szabo A."/>
            <person name="Felfoldi T."/>
        </authorList>
    </citation>
    <scope>NUCLEOTIDE SEQUENCE [LARGE SCALE GENOMIC DNA]</scope>
    <source>
        <strain evidence="7 8">DSM 25264</strain>
    </source>
</reference>
<evidence type="ECO:0000256" key="1">
    <source>
        <dbReference type="ARBA" id="ARBA00001946"/>
    </source>
</evidence>
<dbReference type="Proteomes" id="UP000580517">
    <property type="component" value="Unassembled WGS sequence"/>
</dbReference>
<organism evidence="7 8">
    <name type="scientific">Allopusillimonas soli</name>
    <dbReference type="NCBI Taxonomy" id="659016"/>
    <lineage>
        <taxon>Bacteria</taxon>
        <taxon>Pseudomonadati</taxon>
        <taxon>Pseudomonadota</taxon>
        <taxon>Betaproteobacteria</taxon>
        <taxon>Burkholderiales</taxon>
        <taxon>Alcaligenaceae</taxon>
        <taxon>Allopusillimonas</taxon>
    </lineage>
</organism>
<comment type="cofactor">
    <cofactor evidence="1">
        <name>Mg(2+)</name>
        <dbReference type="ChEBI" id="CHEBI:18420"/>
    </cofactor>
</comment>
<dbReference type="PANTHER" id="PTHR32308">
    <property type="entry name" value="LYASE BETA SUBUNIT, PUTATIVE (AFU_ORTHOLOGUE AFUA_4G13030)-RELATED"/>
    <property type="match status" value="1"/>
</dbReference>
<gene>
    <name evidence="7" type="ORF">H0A68_17620</name>
</gene>
<evidence type="ECO:0000256" key="2">
    <source>
        <dbReference type="ARBA" id="ARBA00022723"/>
    </source>
</evidence>
<evidence type="ECO:0000256" key="5">
    <source>
        <dbReference type="PIRSR" id="PIRSR015582-2"/>
    </source>
</evidence>
<dbReference type="SUPFAM" id="SSF51621">
    <property type="entry name" value="Phosphoenolpyruvate/pyruvate domain"/>
    <property type="match status" value="1"/>
</dbReference>
<dbReference type="AlphaFoldDB" id="A0A853FK06"/>
<dbReference type="PIRSF" id="PIRSF015582">
    <property type="entry name" value="Cit_lyase_B"/>
    <property type="match status" value="1"/>
</dbReference>
<dbReference type="Gene3D" id="3.20.20.60">
    <property type="entry name" value="Phosphoenolpyruvate-binding domains"/>
    <property type="match status" value="1"/>
</dbReference>
<feature type="binding site" evidence="5">
    <location>
        <position position="131"/>
    </location>
    <ligand>
        <name>Mg(2+)</name>
        <dbReference type="ChEBI" id="CHEBI:18420"/>
    </ligand>
</feature>
<dbReference type="GO" id="GO:0000287">
    <property type="term" value="F:magnesium ion binding"/>
    <property type="evidence" value="ECO:0007669"/>
    <property type="project" value="TreeGrafter"/>
</dbReference>
<dbReference type="GO" id="GO:0016829">
    <property type="term" value="F:lyase activity"/>
    <property type="evidence" value="ECO:0007669"/>
    <property type="project" value="UniProtKB-KW"/>
</dbReference>
<feature type="domain" description="HpcH/HpaI aldolase/citrate lyase" evidence="6">
    <location>
        <begin position="8"/>
        <end position="225"/>
    </location>
</feature>
<name>A0A853FK06_9BURK</name>
<accession>A0A853FK06</accession>
<feature type="binding site" evidence="5">
    <location>
        <position position="157"/>
    </location>
    <ligand>
        <name>Mg(2+)</name>
        <dbReference type="ChEBI" id="CHEBI:18420"/>
    </ligand>
</feature>
<dbReference type="Pfam" id="PF03328">
    <property type="entry name" value="HpcH_HpaI"/>
    <property type="match status" value="1"/>
</dbReference>
<keyword evidence="3 5" id="KW-0460">Magnesium</keyword>
<feature type="binding site" evidence="4">
    <location>
        <position position="131"/>
    </location>
    <ligand>
        <name>substrate</name>
    </ligand>
</feature>
<evidence type="ECO:0000313" key="8">
    <source>
        <dbReference type="Proteomes" id="UP000580517"/>
    </source>
</evidence>
<dbReference type="EMBL" id="JACCEW010000006">
    <property type="protein sequence ID" value="NYT38701.1"/>
    <property type="molecule type" value="Genomic_DNA"/>
</dbReference>
<dbReference type="InterPro" id="IPR005000">
    <property type="entry name" value="Aldolase/citrate-lyase_domain"/>
</dbReference>
<protein>
    <submittedName>
        <fullName evidence="7">CoA ester lyase</fullName>
    </submittedName>
</protein>
<evidence type="ECO:0000259" key="6">
    <source>
        <dbReference type="Pfam" id="PF03328"/>
    </source>
</evidence>
<sequence length="295" mass="32466">MADINFWRSMLFVPASSDRFIESAVRRKADVLQIDLEDSVAPQDKETARARVEDIARKFVAAGFDVTVRINRPWRMAIADIAHAVCAEVAALVLPKVPDAAYVRYIGEILDEIEAEKGLPIGHTRLIPMVEDAEGLENMSAIARGARVAGMIIGAEDLAATMRMSVSDDALYIPNVMAVAACRRAGIVPIGFVGSVADFKDEDEFREKIRRARGLGFDAAFCIHPKQVDIVNEEFAPKAADVEVARALVAEFEKQKAEGRAACTFNGRMVDMPVVIQARQLIERHEAFERRAGRG</sequence>
<dbReference type="InterPro" id="IPR011206">
    <property type="entry name" value="Citrate_lyase_beta/mcl1/mcl2"/>
</dbReference>
<comment type="caution">
    <text evidence="7">The sequence shown here is derived from an EMBL/GenBank/DDBJ whole genome shotgun (WGS) entry which is preliminary data.</text>
</comment>
<dbReference type="InterPro" id="IPR015813">
    <property type="entry name" value="Pyrv/PenolPyrv_kinase-like_dom"/>
</dbReference>
<evidence type="ECO:0000256" key="3">
    <source>
        <dbReference type="ARBA" id="ARBA00022842"/>
    </source>
</evidence>
<feature type="binding site" evidence="4">
    <location>
        <position position="69"/>
    </location>
    <ligand>
        <name>substrate</name>
    </ligand>
</feature>
<keyword evidence="2 5" id="KW-0479">Metal-binding</keyword>
<keyword evidence="8" id="KW-1185">Reference proteome</keyword>
<evidence type="ECO:0000256" key="4">
    <source>
        <dbReference type="PIRSR" id="PIRSR015582-1"/>
    </source>
</evidence>
<keyword evidence="7" id="KW-0456">Lyase</keyword>
<dbReference type="InterPro" id="IPR040442">
    <property type="entry name" value="Pyrv_kinase-like_dom_sf"/>
</dbReference>
<dbReference type="PANTHER" id="PTHR32308:SF0">
    <property type="entry name" value="HPCH_HPAI ALDOLASE_CITRATE LYASE DOMAIN-CONTAINING PROTEIN"/>
    <property type="match status" value="1"/>
</dbReference>
<evidence type="ECO:0000313" key="7">
    <source>
        <dbReference type="EMBL" id="NYT38701.1"/>
    </source>
</evidence>
<dbReference type="OrthoDB" id="348111at2"/>